<organism evidence="1 2">
    <name type="scientific">Ilyodon furcidens</name>
    <name type="common">goldbreast splitfin</name>
    <dbReference type="NCBI Taxonomy" id="33524"/>
    <lineage>
        <taxon>Eukaryota</taxon>
        <taxon>Metazoa</taxon>
        <taxon>Chordata</taxon>
        <taxon>Craniata</taxon>
        <taxon>Vertebrata</taxon>
        <taxon>Euteleostomi</taxon>
        <taxon>Actinopterygii</taxon>
        <taxon>Neopterygii</taxon>
        <taxon>Teleostei</taxon>
        <taxon>Neoteleostei</taxon>
        <taxon>Acanthomorphata</taxon>
        <taxon>Ovalentaria</taxon>
        <taxon>Atherinomorphae</taxon>
        <taxon>Cyprinodontiformes</taxon>
        <taxon>Goodeidae</taxon>
        <taxon>Ilyodon</taxon>
    </lineage>
</organism>
<accession>A0ABV0UGZ1</accession>
<dbReference type="Proteomes" id="UP001482620">
    <property type="component" value="Unassembled WGS sequence"/>
</dbReference>
<comment type="caution">
    <text evidence="1">The sequence shown here is derived from an EMBL/GenBank/DDBJ whole genome shotgun (WGS) entry which is preliminary data.</text>
</comment>
<proteinExistence type="predicted"/>
<protein>
    <submittedName>
        <fullName evidence="1">Uncharacterized protein</fullName>
    </submittedName>
</protein>
<dbReference type="EMBL" id="JAHRIQ010070337">
    <property type="protein sequence ID" value="MEQ2243852.1"/>
    <property type="molecule type" value="Genomic_DNA"/>
</dbReference>
<name>A0ABV0UGZ1_9TELE</name>
<keyword evidence="2" id="KW-1185">Reference proteome</keyword>
<evidence type="ECO:0000313" key="2">
    <source>
        <dbReference type="Proteomes" id="UP001482620"/>
    </source>
</evidence>
<sequence>MVFSMTSWLDKQKSCLFEINEPTKHMYAKSRHTDNTLQNRCQRKQRNVRKYSMGDCFSETCLLFTQAARQQERARLSTDSGNGKRPTKLLSVTLLNSQPY</sequence>
<reference evidence="1 2" key="1">
    <citation type="submission" date="2021-06" db="EMBL/GenBank/DDBJ databases">
        <authorList>
            <person name="Palmer J.M."/>
        </authorList>
    </citation>
    <scope>NUCLEOTIDE SEQUENCE [LARGE SCALE GENOMIC DNA]</scope>
    <source>
        <strain evidence="2">if_2019</strain>
        <tissue evidence="1">Muscle</tissue>
    </source>
</reference>
<gene>
    <name evidence="1" type="ORF">ILYODFUR_011078</name>
</gene>
<evidence type="ECO:0000313" key="1">
    <source>
        <dbReference type="EMBL" id="MEQ2243852.1"/>
    </source>
</evidence>